<keyword evidence="1" id="KW-0732">Signal</keyword>
<accession>A0A8X6UA84</accession>
<proteinExistence type="predicted"/>
<feature type="signal peptide" evidence="1">
    <location>
        <begin position="1"/>
        <end position="16"/>
    </location>
</feature>
<sequence>MYKLFVFATILAVCSATAILPTALHYVAAPHSAARVTKYEWEHHPVNYVVPAVAPVAPVVTYSHKTYVHSAAPVLHAAPLVHTAPIVHTAPVVAAPIVHAPLLSAPIVHHSAILATKKA</sequence>
<evidence type="ECO:0000256" key="1">
    <source>
        <dbReference type="SAM" id="SignalP"/>
    </source>
</evidence>
<dbReference type="EMBL" id="BMAW01121985">
    <property type="protein sequence ID" value="GFT96819.1"/>
    <property type="molecule type" value="Genomic_DNA"/>
</dbReference>
<protein>
    <recommendedName>
        <fullName evidence="4">Cuticular protein</fullName>
    </recommendedName>
</protein>
<dbReference type="OrthoDB" id="6435838at2759"/>
<feature type="chain" id="PRO_5036461811" description="Cuticular protein" evidence="1">
    <location>
        <begin position="17"/>
        <end position="119"/>
    </location>
</feature>
<dbReference type="AlphaFoldDB" id="A0A8X6UA84"/>
<evidence type="ECO:0000313" key="3">
    <source>
        <dbReference type="Proteomes" id="UP000887013"/>
    </source>
</evidence>
<evidence type="ECO:0000313" key="2">
    <source>
        <dbReference type="EMBL" id="GFT96819.1"/>
    </source>
</evidence>
<organism evidence="2 3">
    <name type="scientific">Nephila pilipes</name>
    <name type="common">Giant wood spider</name>
    <name type="synonym">Nephila maculata</name>
    <dbReference type="NCBI Taxonomy" id="299642"/>
    <lineage>
        <taxon>Eukaryota</taxon>
        <taxon>Metazoa</taxon>
        <taxon>Ecdysozoa</taxon>
        <taxon>Arthropoda</taxon>
        <taxon>Chelicerata</taxon>
        <taxon>Arachnida</taxon>
        <taxon>Araneae</taxon>
        <taxon>Araneomorphae</taxon>
        <taxon>Entelegynae</taxon>
        <taxon>Araneoidea</taxon>
        <taxon>Nephilidae</taxon>
        <taxon>Nephila</taxon>
    </lineage>
</organism>
<comment type="caution">
    <text evidence="2">The sequence shown here is derived from an EMBL/GenBank/DDBJ whole genome shotgun (WGS) entry which is preliminary data.</text>
</comment>
<dbReference type="Proteomes" id="UP000887013">
    <property type="component" value="Unassembled WGS sequence"/>
</dbReference>
<evidence type="ECO:0008006" key="4">
    <source>
        <dbReference type="Google" id="ProtNLM"/>
    </source>
</evidence>
<name>A0A8X6UA84_NEPPI</name>
<reference evidence="2" key="1">
    <citation type="submission" date="2020-08" db="EMBL/GenBank/DDBJ databases">
        <title>Multicomponent nature underlies the extraordinary mechanical properties of spider dragline silk.</title>
        <authorList>
            <person name="Kono N."/>
            <person name="Nakamura H."/>
            <person name="Mori M."/>
            <person name="Yoshida Y."/>
            <person name="Ohtoshi R."/>
            <person name="Malay A.D."/>
            <person name="Moran D.A.P."/>
            <person name="Tomita M."/>
            <person name="Numata K."/>
            <person name="Arakawa K."/>
        </authorList>
    </citation>
    <scope>NUCLEOTIDE SEQUENCE</scope>
</reference>
<keyword evidence="3" id="KW-1185">Reference proteome</keyword>
<gene>
    <name evidence="2" type="primary">AVEN_45997_1</name>
    <name evidence="2" type="ORF">NPIL_40471</name>
</gene>